<dbReference type="ExpressionAtlas" id="S5LSR1">
    <property type="expression patterns" value="differential"/>
</dbReference>
<evidence type="ECO:0000256" key="3">
    <source>
        <dbReference type="ARBA" id="ARBA00023125"/>
    </source>
</evidence>
<evidence type="ECO:0000256" key="6">
    <source>
        <dbReference type="ARBA" id="ARBA00023242"/>
    </source>
</evidence>
<reference evidence="10" key="1">
    <citation type="submission" date="2013-04" db="EMBL/GenBank/DDBJ databases">
        <title>Identification and description of a tandem array of CBF/DREB1 genes that co-localizes with a major freezing tolerance QTL on Medicago truncatula chromosome 6.</title>
        <authorList>
            <person name="Tayeh N."/>
            <person name="Bahrman N."/>
            <person name="Sellier H."/>
            <person name="Bluteau A."/>
            <person name="Blassiau C."/>
            <person name="Fourment J."/>
            <person name="Bellec A."/>
            <person name="Debelle F."/>
            <person name="Lejeune-Henaut I."/>
            <person name="Delbreil B."/>
        </authorList>
    </citation>
    <scope>NUCLEOTIDE SEQUENCE</scope>
</reference>
<comment type="similarity">
    <text evidence="7">Belongs to the AP2/ERF transcription factor family. ERF subfamily.</text>
</comment>
<dbReference type="PRINTS" id="PR00367">
    <property type="entry name" value="ETHRSPELEMNT"/>
</dbReference>
<dbReference type="SUPFAM" id="SSF54171">
    <property type="entry name" value="DNA-binding domain"/>
    <property type="match status" value="1"/>
</dbReference>
<dbReference type="InterPro" id="IPR045277">
    <property type="entry name" value="DRE1A-I"/>
</dbReference>
<keyword evidence="5" id="KW-0804">Transcription</keyword>
<dbReference type="SMART" id="SM00380">
    <property type="entry name" value="AP2"/>
    <property type="match status" value="1"/>
</dbReference>
<dbReference type="EMBL" id="KC997217">
    <property type="protein sequence ID" value="AGR40689.1"/>
    <property type="molecule type" value="Genomic_DNA"/>
</dbReference>
<feature type="domain" description="AP2/ERF" evidence="9">
    <location>
        <begin position="32"/>
        <end position="89"/>
    </location>
</feature>
<proteinExistence type="inferred from homology"/>
<dbReference type="InterPro" id="IPR016177">
    <property type="entry name" value="DNA-bd_dom_sf"/>
</dbReference>
<dbReference type="AlphaFoldDB" id="S5LSR1"/>
<dbReference type="PANTHER" id="PTHR31839:SF81">
    <property type="entry name" value="DEHYDRATION-RESPONSIVE ELEMENT-BINDING-LIKE PROTEIN"/>
    <property type="match status" value="1"/>
</dbReference>
<name>S5LSR1_MEDTR</name>
<evidence type="ECO:0000256" key="8">
    <source>
        <dbReference type="SAM" id="MobiDB-lite"/>
    </source>
</evidence>
<comment type="subcellular location">
    <subcellularLocation>
        <location evidence="1">Nucleus</location>
    </subcellularLocation>
</comment>
<gene>
    <name evidence="10" type="primary">CBF9</name>
</gene>
<dbReference type="PROSITE" id="PS51032">
    <property type="entry name" value="AP2_ERF"/>
    <property type="match status" value="1"/>
</dbReference>
<evidence type="ECO:0000256" key="2">
    <source>
        <dbReference type="ARBA" id="ARBA00023015"/>
    </source>
</evidence>
<dbReference type="Pfam" id="PF00847">
    <property type="entry name" value="AP2"/>
    <property type="match status" value="1"/>
</dbReference>
<keyword evidence="2" id="KW-0805">Transcription regulation</keyword>
<dbReference type="Gene3D" id="3.30.730.10">
    <property type="entry name" value="AP2/ERF domain"/>
    <property type="match status" value="1"/>
</dbReference>
<feature type="region of interest" description="Disordered" evidence="8">
    <location>
        <begin position="1"/>
        <end position="27"/>
    </location>
</feature>
<evidence type="ECO:0000256" key="4">
    <source>
        <dbReference type="ARBA" id="ARBA00023159"/>
    </source>
</evidence>
<organism evidence="10">
    <name type="scientific">Medicago truncatula</name>
    <name type="common">Barrel medic</name>
    <name type="synonym">Medicago tribuloides</name>
    <dbReference type="NCBI Taxonomy" id="3880"/>
    <lineage>
        <taxon>Eukaryota</taxon>
        <taxon>Viridiplantae</taxon>
        <taxon>Streptophyta</taxon>
        <taxon>Embryophyta</taxon>
        <taxon>Tracheophyta</taxon>
        <taxon>Spermatophyta</taxon>
        <taxon>Magnoliopsida</taxon>
        <taxon>eudicotyledons</taxon>
        <taxon>Gunneridae</taxon>
        <taxon>Pentapetalae</taxon>
        <taxon>rosids</taxon>
        <taxon>fabids</taxon>
        <taxon>Fabales</taxon>
        <taxon>Fabaceae</taxon>
        <taxon>Papilionoideae</taxon>
        <taxon>50 kb inversion clade</taxon>
        <taxon>NPAAA clade</taxon>
        <taxon>Hologalegina</taxon>
        <taxon>IRL clade</taxon>
        <taxon>Trifolieae</taxon>
        <taxon>Medicago</taxon>
    </lineage>
</organism>
<dbReference type="GO" id="GO:0003700">
    <property type="term" value="F:DNA-binding transcription factor activity"/>
    <property type="evidence" value="ECO:0007669"/>
    <property type="project" value="InterPro"/>
</dbReference>
<dbReference type="GO" id="GO:0005634">
    <property type="term" value="C:nucleus"/>
    <property type="evidence" value="ECO:0007669"/>
    <property type="project" value="UniProtKB-SubCell"/>
</dbReference>
<evidence type="ECO:0000256" key="1">
    <source>
        <dbReference type="ARBA" id="ARBA00004123"/>
    </source>
</evidence>
<keyword evidence="4" id="KW-0010">Activator</keyword>
<protein>
    <submittedName>
        <fullName evidence="10">C-repeat binding factor 9</fullName>
    </submittedName>
</protein>
<keyword evidence="3" id="KW-0238">DNA-binding</keyword>
<evidence type="ECO:0000256" key="7">
    <source>
        <dbReference type="ARBA" id="ARBA00024343"/>
    </source>
</evidence>
<dbReference type="GO" id="GO:0003677">
    <property type="term" value="F:DNA binding"/>
    <property type="evidence" value="ECO:0007669"/>
    <property type="project" value="UniProtKB-KW"/>
</dbReference>
<dbReference type="InterPro" id="IPR036955">
    <property type="entry name" value="AP2/ERF_dom_sf"/>
</dbReference>
<evidence type="ECO:0000256" key="5">
    <source>
        <dbReference type="ARBA" id="ARBA00023163"/>
    </source>
</evidence>
<accession>S5LSR1</accession>
<keyword evidence="6" id="KW-0539">Nucleus</keyword>
<sequence length="198" mass="22655">MFTNNNGEGRLAASCPKKPAGRKKFKETRHPVYRGVRKRNFDKWVCEMREPNKKTRIWLGTFPTAEMAARAHDVAAMALRGRYACLNFADSVWRLPIPASAEAKDIQRAAAEAAEAFRPDKTLMTTGIDTVVAVVVAVEEEEEVLNMFCVEVEKEEEVLNMQELWRNMALMSPAHNLEHGYEDFDVQFQDEEVSLWNF</sequence>
<dbReference type="CDD" id="cd00018">
    <property type="entry name" value="AP2"/>
    <property type="match status" value="1"/>
</dbReference>
<evidence type="ECO:0000313" key="10">
    <source>
        <dbReference type="EMBL" id="AGR40689.1"/>
    </source>
</evidence>
<dbReference type="PANTHER" id="PTHR31839">
    <property type="entry name" value="DEHYDRATION-RESPONSIVE ELEMENT-BINDING PROTEIN 1D"/>
    <property type="match status" value="1"/>
</dbReference>
<dbReference type="InterPro" id="IPR001471">
    <property type="entry name" value="AP2/ERF_dom"/>
</dbReference>
<evidence type="ECO:0000259" key="9">
    <source>
        <dbReference type="PROSITE" id="PS51032"/>
    </source>
</evidence>
<dbReference type="FunFam" id="3.30.730.10:FF:000001">
    <property type="entry name" value="Ethylene-responsive transcription factor 2"/>
    <property type="match status" value="1"/>
</dbReference>